<protein>
    <submittedName>
        <fullName evidence="1">Uncharacterized protein</fullName>
    </submittedName>
</protein>
<dbReference type="AlphaFoldDB" id="A0A381UFZ8"/>
<accession>A0A381UFZ8</accession>
<reference evidence="1" key="1">
    <citation type="submission" date="2018-05" db="EMBL/GenBank/DDBJ databases">
        <authorList>
            <person name="Lanie J.A."/>
            <person name="Ng W.-L."/>
            <person name="Kazmierczak K.M."/>
            <person name="Andrzejewski T.M."/>
            <person name="Davidsen T.M."/>
            <person name="Wayne K.J."/>
            <person name="Tettelin H."/>
            <person name="Glass J.I."/>
            <person name="Rusch D."/>
            <person name="Podicherti R."/>
            <person name="Tsui H.-C.T."/>
            <person name="Winkler M.E."/>
        </authorList>
    </citation>
    <scope>NUCLEOTIDE SEQUENCE</scope>
</reference>
<feature type="non-terminal residue" evidence="1">
    <location>
        <position position="36"/>
    </location>
</feature>
<dbReference type="EMBL" id="UINC01006275">
    <property type="protein sequence ID" value="SVA26558.1"/>
    <property type="molecule type" value="Genomic_DNA"/>
</dbReference>
<organism evidence="1">
    <name type="scientific">marine metagenome</name>
    <dbReference type="NCBI Taxonomy" id="408172"/>
    <lineage>
        <taxon>unclassified sequences</taxon>
        <taxon>metagenomes</taxon>
        <taxon>ecological metagenomes</taxon>
    </lineage>
</organism>
<evidence type="ECO:0000313" key="1">
    <source>
        <dbReference type="EMBL" id="SVA26558.1"/>
    </source>
</evidence>
<proteinExistence type="predicted"/>
<name>A0A381UFZ8_9ZZZZ</name>
<sequence>MFEYYLLPNHLFAPIQFLANQIMIHFAAAPYSKSML</sequence>
<gene>
    <name evidence="1" type="ORF">METZ01_LOCUS79412</name>
</gene>